<proteinExistence type="inferred from homology"/>
<dbReference type="InterPro" id="IPR006680">
    <property type="entry name" value="Amidohydro-rel"/>
</dbReference>
<gene>
    <name evidence="3" type="ORF">CU320_12995</name>
</gene>
<dbReference type="RefSeq" id="WP_100358058.1">
    <property type="nucleotide sequence ID" value="NZ_PGOZ01000020.1"/>
</dbReference>
<dbReference type="GO" id="GO:0016787">
    <property type="term" value="F:hydrolase activity"/>
    <property type="evidence" value="ECO:0007669"/>
    <property type="project" value="UniProtKB-KW"/>
</dbReference>
<dbReference type="PANTHER" id="PTHR43569:SF1">
    <property type="entry name" value="BLL3371 PROTEIN"/>
    <property type="match status" value="1"/>
</dbReference>
<evidence type="ECO:0000313" key="3">
    <source>
        <dbReference type="EMBL" id="PJI31602.1"/>
    </source>
</evidence>
<comment type="similarity">
    <text evidence="1">Belongs to the metallo-dependent hydrolases superfamily.</text>
</comment>
<comment type="caution">
    <text evidence="3">The sequence shown here is derived from an EMBL/GenBank/DDBJ whole genome shotgun (WGS) entry which is preliminary data.</text>
</comment>
<evidence type="ECO:0000256" key="1">
    <source>
        <dbReference type="ARBA" id="ARBA00038310"/>
    </source>
</evidence>
<accession>A0A2H9UIT3</accession>
<reference evidence="3 4" key="2">
    <citation type="submission" date="2017-12" db="EMBL/GenBank/DDBJ databases">
        <title>Revising the taxonomy of the Acinetobacter lwoffii group: the description of Acinetobacter pseudolwoffii sp. nov. and emended description of Acinetobacter lwoffii.</title>
        <authorList>
            <person name="Nemec A."/>
        </authorList>
    </citation>
    <scope>NUCLEOTIDE SEQUENCE [LARGE SCALE GENOMIC DNA]</scope>
    <source>
        <strain evidence="3 4">ANC 5347</strain>
    </source>
</reference>
<name>A0A2H9UIT3_9GAMM</name>
<reference evidence="3 4" key="1">
    <citation type="submission" date="2017-11" db="EMBL/GenBank/DDBJ databases">
        <authorList>
            <person name="Han C.G."/>
        </authorList>
    </citation>
    <scope>NUCLEOTIDE SEQUENCE [LARGE SCALE GENOMIC DNA]</scope>
    <source>
        <strain evidence="3 4">ANC 5347</strain>
    </source>
</reference>
<evidence type="ECO:0000313" key="4">
    <source>
        <dbReference type="Proteomes" id="UP000242351"/>
    </source>
</evidence>
<dbReference type="SUPFAM" id="SSF51556">
    <property type="entry name" value="Metallo-dependent hydrolases"/>
    <property type="match status" value="1"/>
</dbReference>
<sequence length="354" mass="39972">MQQLPFPIIDPHIHQWDPYNTPHAAAFAVKLFGKYPKLLDKMVRLLKPKDVIETIGLTEHLTAPYLPANYNKDLGHYEVEQIVHVEASWHDQKGTGVVDETRFVAGLPFDQHNIQLGGIIATADPRQKNFKQLIQLHQEASPKFRGIRKMAAVHPDKGIHAWTDEPHLYRNKDFLKGFEELAQQDLSFDAWVYSSQIADVTALANAFPDTPIVLDHLGTPVGLFGKVGKATGKTEQERAQIFSSWQDQLAELSECKNVSTKMSGLFMPVLGHDFHQQKRLATKQELLEHAAPLIQHALDCFGSERLMFASNFPMDSVSSSLVNIIDAFSDIVQDYDENALKPVFYENAKAFYKL</sequence>
<protein>
    <submittedName>
        <fullName evidence="3">Amidohydrolase</fullName>
    </submittedName>
</protein>
<keyword evidence="3" id="KW-0378">Hydrolase</keyword>
<dbReference type="InterPro" id="IPR052350">
    <property type="entry name" value="Metallo-dep_Lactonases"/>
</dbReference>
<dbReference type="EMBL" id="PGOZ01000020">
    <property type="protein sequence ID" value="PJI31602.1"/>
    <property type="molecule type" value="Genomic_DNA"/>
</dbReference>
<dbReference type="PANTHER" id="PTHR43569">
    <property type="entry name" value="AMIDOHYDROLASE"/>
    <property type="match status" value="1"/>
</dbReference>
<dbReference type="Gene3D" id="3.20.20.140">
    <property type="entry name" value="Metal-dependent hydrolases"/>
    <property type="match status" value="1"/>
</dbReference>
<dbReference type="InterPro" id="IPR032466">
    <property type="entry name" value="Metal_Hydrolase"/>
</dbReference>
<dbReference type="Pfam" id="PF04909">
    <property type="entry name" value="Amidohydro_2"/>
    <property type="match status" value="1"/>
</dbReference>
<organism evidence="3 4">
    <name type="scientific">Acinetobacter pseudolwoffii</name>
    <dbReference type="NCBI Taxonomy" id="2053287"/>
    <lineage>
        <taxon>Bacteria</taxon>
        <taxon>Pseudomonadati</taxon>
        <taxon>Pseudomonadota</taxon>
        <taxon>Gammaproteobacteria</taxon>
        <taxon>Moraxellales</taxon>
        <taxon>Moraxellaceae</taxon>
        <taxon>Acinetobacter</taxon>
    </lineage>
</organism>
<dbReference type="AlphaFoldDB" id="A0A2H9UIT3"/>
<dbReference type="Proteomes" id="UP000242351">
    <property type="component" value="Unassembled WGS sequence"/>
</dbReference>
<evidence type="ECO:0000259" key="2">
    <source>
        <dbReference type="Pfam" id="PF04909"/>
    </source>
</evidence>
<feature type="domain" description="Amidohydrolase-related" evidence="2">
    <location>
        <begin position="9"/>
        <end position="354"/>
    </location>
</feature>